<keyword evidence="3" id="KW-1185">Reference proteome</keyword>
<name>A0A6I9QJU4_ELAGV</name>
<dbReference type="OrthoDB" id="667144at2759"/>
<dbReference type="KEGG" id="egu:105035629"/>
<reference evidence="4" key="1">
    <citation type="submission" date="2025-08" db="UniProtKB">
        <authorList>
            <consortium name="RefSeq"/>
        </authorList>
    </citation>
    <scope>IDENTIFICATION</scope>
</reference>
<gene>
    <name evidence="4" type="primary">LOC105035629</name>
</gene>
<dbReference type="RefSeq" id="XP_073104978.1">
    <property type="nucleotide sequence ID" value="XM_073248877.1"/>
</dbReference>
<evidence type="ECO:0000313" key="3">
    <source>
        <dbReference type="Proteomes" id="UP000504607"/>
    </source>
</evidence>
<evidence type="ECO:0000256" key="2">
    <source>
        <dbReference type="SAM" id="SignalP"/>
    </source>
</evidence>
<protein>
    <submittedName>
        <fullName evidence="4">Uncharacterized protein LOC105035629</fullName>
    </submittedName>
</protein>
<keyword evidence="1" id="KW-1133">Transmembrane helix</keyword>
<feature type="transmembrane region" description="Helical" evidence="1">
    <location>
        <begin position="26"/>
        <end position="42"/>
    </location>
</feature>
<keyword evidence="1" id="KW-0472">Membrane</keyword>
<feature type="signal peptide" evidence="2">
    <location>
        <begin position="1"/>
        <end position="21"/>
    </location>
</feature>
<dbReference type="RefSeq" id="XP_010909542.3">
    <property type="nucleotide sequence ID" value="XM_010911240.3"/>
</dbReference>
<dbReference type="RefSeq" id="XP_073104979.1">
    <property type="nucleotide sequence ID" value="XM_073248878.1"/>
</dbReference>
<keyword evidence="2" id="KW-0732">Signal</keyword>
<proteinExistence type="predicted"/>
<dbReference type="InParanoid" id="A0A6I9QJU4"/>
<evidence type="ECO:0000256" key="1">
    <source>
        <dbReference type="SAM" id="Phobius"/>
    </source>
</evidence>
<feature type="transmembrane region" description="Helical" evidence="1">
    <location>
        <begin position="49"/>
        <end position="70"/>
    </location>
</feature>
<evidence type="ECO:0000313" key="4">
    <source>
        <dbReference type="RefSeq" id="XP_010909542.3"/>
    </source>
</evidence>
<dbReference type="Proteomes" id="UP000504607">
    <property type="component" value="Unplaced"/>
</dbReference>
<dbReference type="AlphaFoldDB" id="A0A6I9QJU4"/>
<sequence length="176" mass="19845">MAMFVCLLVLLENLQANLVNALHNRLAVAFSLSCALLLFMFCPPFSKILHFFSPLVLSTAVCFVAVYMFVSSEKQAAREILLVNEGMAESRVYQIYDEVNFSIYNDRIKMGCFLLKSISAWDEDGERIIFAGRLEAGKSNGVFDDDVTSLEVDSLAEGLWNCYFGRCSKWYHTGSM</sequence>
<keyword evidence="1" id="KW-0812">Transmembrane</keyword>
<organism evidence="3 4">
    <name type="scientific">Elaeis guineensis var. tenera</name>
    <name type="common">Oil palm</name>
    <dbReference type="NCBI Taxonomy" id="51953"/>
    <lineage>
        <taxon>Eukaryota</taxon>
        <taxon>Viridiplantae</taxon>
        <taxon>Streptophyta</taxon>
        <taxon>Embryophyta</taxon>
        <taxon>Tracheophyta</taxon>
        <taxon>Spermatophyta</taxon>
        <taxon>Magnoliopsida</taxon>
        <taxon>Liliopsida</taxon>
        <taxon>Arecaceae</taxon>
        <taxon>Arecoideae</taxon>
        <taxon>Cocoseae</taxon>
        <taxon>Elaeidinae</taxon>
        <taxon>Elaeis</taxon>
    </lineage>
</organism>
<feature type="chain" id="PRO_5026915853" evidence="2">
    <location>
        <begin position="22"/>
        <end position="176"/>
    </location>
</feature>
<accession>A0A6I9QJU4</accession>
<dbReference type="GeneID" id="105035629"/>